<dbReference type="InterPro" id="IPR036291">
    <property type="entry name" value="NAD(P)-bd_dom_sf"/>
</dbReference>
<dbReference type="SUPFAM" id="SSF51735">
    <property type="entry name" value="NAD(P)-binding Rossmann-fold domains"/>
    <property type="match status" value="1"/>
</dbReference>
<evidence type="ECO:0000256" key="4">
    <source>
        <dbReference type="ARBA" id="ARBA00017099"/>
    </source>
</evidence>
<reference evidence="8" key="2">
    <citation type="submission" date="2021-04" db="EMBL/GenBank/DDBJ databases">
        <authorList>
            <person name="Gilroy R."/>
        </authorList>
    </citation>
    <scope>NUCLEOTIDE SEQUENCE</scope>
    <source>
        <strain evidence="8">ChiHjej11B10-19426</strain>
    </source>
</reference>
<dbReference type="PANTHER" id="PTHR10491:SF4">
    <property type="entry name" value="METHIONINE ADENOSYLTRANSFERASE 2 SUBUNIT BETA"/>
    <property type="match status" value="1"/>
</dbReference>
<evidence type="ECO:0000313" key="8">
    <source>
        <dbReference type="EMBL" id="HIZ14852.1"/>
    </source>
</evidence>
<comment type="pathway">
    <text evidence="1 6">Carbohydrate biosynthesis; dTDP-L-rhamnose biosynthesis.</text>
</comment>
<reference evidence="8" key="1">
    <citation type="journal article" date="2021" name="PeerJ">
        <title>Extensive microbial diversity within the chicken gut microbiome revealed by metagenomics and culture.</title>
        <authorList>
            <person name="Gilroy R."/>
            <person name="Ravi A."/>
            <person name="Getino M."/>
            <person name="Pursley I."/>
            <person name="Horton D.L."/>
            <person name="Alikhan N.F."/>
            <person name="Baker D."/>
            <person name="Gharbi K."/>
            <person name="Hall N."/>
            <person name="Watson M."/>
            <person name="Adriaenssens E.M."/>
            <person name="Foster-Nyarko E."/>
            <person name="Jarju S."/>
            <person name="Secka A."/>
            <person name="Antonio M."/>
            <person name="Oren A."/>
            <person name="Chaudhuri R.R."/>
            <person name="La Ragione R."/>
            <person name="Hildebrand F."/>
            <person name="Pallen M.J."/>
        </authorList>
    </citation>
    <scope>NUCLEOTIDE SEQUENCE</scope>
    <source>
        <strain evidence="8">ChiHjej11B10-19426</strain>
    </source>
</reference>
<evidence type="ECO:0000256" key="6">
    <source>
        <dbReference type="RuleBase" id="RU364082"/>
    </source>
</evidence>
<gene>
    <name evidence="8" type="primary">rfbD</name>
    <name evidence="8" type="ORF">H9816_02910</name>
</gene>
<comment type="function">
    <text evidence="6">Catalyzes the reduction of dTDP-6-deoxy-L-lyxo-4-hexulose to yield dTDP-L-rhamnose.</text>
</comment>
<evidence type="ECO:0000259" key="7">
    <source>
        <dbReference type="Pfam" id="PF04321"/>
    </source>
</evidence>
<accession>A0A9D2ILR8</accession>
<sequence>MERRETILVAGADGQLGQALRTVSGAWPAWRFVFVNRAQADICCGPAWREMARNHDATGIINCAAYTAVDRAEAEPAEADRVNRQGAATLADVAADEHLWLVHVSTDYVFGEGECHPWREEEPTAPLGVYGATKLAGEEAIRRRGGDAALVRTSWLYSEYGHNFLKTMLQRGAAGVPLRVVDDQWGRPTCATDLARALLTLVARGIRGVETWHYTGGGRPTTWYGFAAEIFRQADIAADLTPVATADYPTPARRPAWSVLDTARIERAGVPVPDWHAALRACLRRMGYPVREEKDVL</sequence>
<evidence type="ECO:0000256" key="1">
    <source>
        <dbReference type="ARBA" id="ARBA00004781"/>
    </source>
</evidence>
<dbReference type="Proteomes" id="UP000824014">
    <property type="component" value="Unassembled WGS sequence"/>
</dbReference>
<evidence type="ECO:0000256" key="3">
    <source>
        <dbReference type="ARBA" id="ARBA00012929"/>
    </source>
</evidence>
<comment type="caution">
    <text evidence="8">The sequence shown here is derived from an EMBL/GenBank/DDBJ whole genome shotgun (WGS) entry which is preliminary data.</text>
</comment>
<dbReference type="NCBIfam" id="TIGR01214">
    <property type="entry name" value="rmlD"/>
    <property type="match status" value="1"/>
</dbReference>
<keyword evidence="6" id="KW-0521">NADP</keyword>
<dbReference type="CDD" id="cd05254">
    <property type="entry name" value="dTDP_HR_like_SDR_e"/>
    <property type="match status" value="1"/>
</dbReference>
<protein>
    <recommendedName>
        <fullName evidence="4 6">dTDP-4-dehydrorhamnose reductase</fullName>
        <ecNumber evidence="3 6">1.1.1.133</ecNumber>
    </recommendedName>
</protein>
<dbReference type="AlphaFoldDB" id="A0A9D2ILR8"/>
<dbReference type="Gene3D" id="3.40.50.720">
    <property type="entry name" value="NAD(P)-binding Rossmann-like Domain"/>
    <property type="match status" value="1"/>
</dbReference>
<evidence type="ECO:0000313" key="9">
    <source>
        <dbReference type="Proteomes" id="UP000824014"/>
    </source>
</evidence>
<keyword evidence="6 8" id="KW-0560">Oxidoreductase</keyword>
<dbReference type="PANTHER" id="PTHR10491">
    <property type="entry name" value="DTDP-4-DEHYDRORHAMNOSE REDUCTASE"/>
    <property type="match status" value="1"/>
</dbReference>
<dbReference type="Gene3D" id="3.90.25.10">
    <property type="entry name" value="UDP-galactose 4-epimerase, domain 1"/>
    <property type="match status" value="1"/>
</dbReference>
<feature type="domain" description="RmlD-like substrate binding" evidence="7">
    <location>
        <begin position="6"/>
        <end position="286"/>
    </location>
</feature>
<evidence type="ECO:0000256" key="2">
    <source>
        <dbReference type="ARBA" id="ARBA00010944"/>
    </source>
</evidence>
<evidence type="ECO:0000256" key="5">
    <source>
        <dbReference type="ARBA" id="ARBA00048200"/>
    </source>
</evidence>
<dbReference type="EC" id="1.1.1.133" evidence="3 6"/>
<name>A0A9D2ILR8_9BACT</name>
<dbReference type="InterPro" id="IPR029903">
    <property type="entry name" value="RmlD-like-bd"/>
</dbReference>
<dbReference type="InterPro" id="IPR005913">
    <property type="entry name" value="dTDP_dehydrorham_reduct"/>
</dbReference>
<comment type="similarity">
    <text evidence="2 6">Belongs to the dTDP-4-dehydrorhamnose reductase family.</text>
</comment>
<comment type="catalytic activity">
    <reaction evidence="5">
        <text>dTDP-beta-L-rhamnose + NADP(+) = dTDP-4-dehydro-beta-L-rhamnose + NADPH + H(+)</text>
        <dbReference type="Rhea" id="RHEA:21796"/>
        <dbReference type="ChEBI" id="CHEBI:15378"/>
        <dbReference type="ChEBI" id="CHEBI:57510"/>
        <dbReference type="ChEBI" id="CHEBI:57783"/>
        <dbReference type="ChEBI" id="CHEBI:58349"/>
        <dbReference type="ChEBI" id="CHEBI:62830"/>
        <dbReference type="EC" id="1.1.1.133"/>
    </reaction>
</comment>
<organism evidence="8 9">
    <name type="scientific">Candidatus Tidjanibacter faecipullorum</name>
    <dbReference type="NCBI Taxonomy" id="2838766"/>
    <lineage>
        <taxon>Bacteria</taxon>
        <taxon>Pseudomonadati</taxon>
        <taxon>Bacteroidota</taxon>
        <taxon>Bacteroidia</taxon>
        <taxon>Bacteroidales</taxon>
        <taxon>Rikenellaceae</taxon>
        <taxon>Tidjanibacter</taxon>
    </lineage>
</organism>
<dbReference type="GO" id="GO:0008831">
    <property type="term" value="F:dTDP-4-dehydrorhamnose reductase activity"/>
    <property type="evidence" value="ECO:0007669"/>
    <property type="project" value="UniProtKB-EC"/>
</dbReference>
<dbReference type="Pfam" id="PF04321">
    <property type="entry name" value="RmlD_sub_bind"/>
    <property type="match status" value="1"/>
</dbReference>
<dbReference type="EMBL" id="DXCC01000007">
    <property type="protein sequence ID" value="HIZ14852.1"/>
    <property type="molecule type" value="Genomic_DNA"/>
</dbReference>
<proteinExistence type="inferred from homology"/>